<evidence type="ECO:0000313" key="8">
    <source>
        <dbReference type="EMBL" id="CCM66042.1"/>
    </source>
</evidence>
<feature type="transmembrane region" description="Helical" evidence="6">
    <location>
        <begin position="84"/>
        <end position="101"/>
    </location>
</feature>
<dbReference type="eggNOG" id="COG1174">
    <property type="taxonomic scope" value="Bacteria"/>
</dbReference>
<evidence type="ECO:0000256" key="1">
    <source>
        <dbReference type="ARBA" id="ARBA00004141"/>
    </source>
</evidence>
<dbReference type="InterPro" id="IPR051204">
    <property type="entry name" value="ABC_transp_perm/SBD"/>
</dbReference>
<keyword evidence="4 6" id="KW-1133">Transmembrane helix</keyword>
<evidence type="ECO:0000256" key="5">
    <source>
        <dbReference type="ARBA" id="ARBA00023136"/>
    </source>
</evidence>
<dbReference type="Proteomes" id="UP000018291">
    <property type="component" value="Unassembled WGS sequence"/>
</dbReference>
<dbReference type="OrthoDB" id="9801163at2"/>
<dbReference type="Gene3D" id="1.10.3720.10">
    <property type="entry name" value="MetI-like"/>
    <property type="match status" value="1"/>
</dbReference>
<reference evidence="8 9" key="1">
    <citation type="journal article" date="2013" name="ISME J.">
        <title>Metabolic model for the filamentous 'Candidatus Microthrix parvicella' based on genomic and metagenomic analyses.</title>
        <authorList>
            <person name="Jon McIlroy S."/>
            <person name="Kristiansen R."/>
            <person name="Albertsen M."/>
            <person name="Michael Karst S."/>
            <person name="Rossetti S."/>
            <person name="Lund Nielsen J."/>
            <person name="Tandoi V."/>
            <person name="James Seviour R."/>
            <person name="Nielsen P.H."/>
        </authorList>
    </citation>
    <scope>NUCLEOTIDE SEQUENCE [LARGE SCALE GENOMIC DNA]</scope>
    <source>
        <strain evidence="8 9">RN1</strain>
    </source>
</reference>
<dbReference type="InterPro" id="IPR000515">
    <property type="entry name" value="MetI-like"/>
</dbReference>
<evidence type="ECO:0000259" key="7">
    <source>
        <dbReference type="PROSITE" id="PS50928"/>
    </source>
</evidence>
<dbReference type="PANTHER" id="PTHR30177">
    <property type="entry name" value="GLYCINE BETAINE/L-PROLINE TRANSPORT SYSTEM PERMEASE PROTEIN PROW"/>
    <property type="match status" value="1"/>
</dbReference>
<sequence length="219" mass="23412">MGESLNSFLEFFSKNSDDFMEALIRHATYVVTVTITATIIAVAVGVLVRRRPVAREVALGTTSVFITIPSLALFTLFIPVLGLGFAPSFVALLLYALLPIMRNTVTGLNSVSPEVLESAKGMGMSSTERLFKVELPLAWPVIITGIRVSALLTTGIAAIATLIAGGGFGDFIKKGLSRLGLPNSLEAIWLGTLGTIALALTFDLIFVVVRRFTTPRGIR</sequence>
<evidence type="ECO:0000256" key="2">
    <source>
        <dbReference type="ARBA" id="ARBA00022448"/>
    </source>
</evidence>
<comment type="similarity">
    <text evidence="6">Belongs to the binding-protein-dependent transport system permease family.</text>
</comment>
<dbReference type="Pfam" id="PF00528">
    <property type="entry name" value="BPD_transp_1"/>
    <property type="match status" value="1"/>
</dbReference>
<dbReference type="STRING" id="1229780.BN381_90113"/>
<dbReference type="HOGENOM" id="CLU_046113_7_2_11"/>
<evidence type="ECO:0000313" key="9">
    <source>
        <dbReference type="Proteomes" id="UP000018291"/>
    </source>
</evidence>
<dbReference type="CDD" id="cd06261">
    <property type="entry name" value="TM_PBP2"/>
    <property type="match status" value="1"/>
</dbReference>
<comment type="subcellular location">
    <subcellularLocation>
        <location evidence="6">Cell membrane</location>
        <topology evidence="6">Multi-pass membrane protein</topology>
    </subcellularLocation>
    <subcellularLocation>
        <location evidence="1">Membrane</location>
        <topology evidence="1">Multi-pass membrane protein</topology>
    </subcellularLocation>
</comment>
<evidence type="ECO:0000256" key="6">
    <source>
        <dbReference type="RuleBase" id="RU363032"/>
    </source>
</evidence>
<dbReference type="GO" id="GO:0055085">
    <property type="term" value="P:transmembrane transport"/>
    <property type="evidence" value="ECO:0007669"/>
    <property type="project" value="InterPro"/>
</dbReference>
<dbReference type="SUPFAM" id="SSF161098">
    <property type="entry name" value="MetI-like"/>
    <property type="match status" value="1"/>
</dbReference>
<dbReference type="RefSeq" id="WP_012231583.1">
    <property type="nucleotide sequence ID" value="NZ_HG422565.1"/>
</dbReference>
<dbReference type="AlphaFoldDB" id="R4Z7T0"/>
<organism evidence="8 9">
    <name type="scientific">Candidatus Neomicrothrix parvicella RN1</name>
    <dbReference type="NCBI Taxonomy" id="1229780"/>
    <lineage>
        <taxon>Bacteria</taxon>
        <taxon>Bacillati</taxon>
        <taxon>Actinomycetota</taxon>
        <taxon>Acidimicrobiia</taxon>
        <taxon>Acidimicrobiales</taxon>
        <taxon>Microthrixaceae</taxon>
        <taxon>Candidatus Neomicrothrix</taxon>
    </lineage>
</organism>
<comment type="caution">
    <text evidence="8">The sequence shown here is derived from an EMBL/GenBank/DDBJ whole genome shotgun (WGS) entry which is preliminary data.</text>
</comment>
<proteinExistence type="inferred from homology"/>
<feature type="domain" description="ABC transmembrane type-1" evidence="7">
    <location>
        <begin position="23"/>
        <end position="206"/>
    </location>
</feature>
<feature type="transmembrane region" description="Helical" evidence="6">
    <location>
        <begin position="188"/>
        <end position="209"/>
    </location>
</feature>
<accession>R4Z7T0</accession>
<dbReference type="GO" id="GO:0031460">
    <property type="term" value="P:glycine betaine transport"/>
    <property type="evidence" value="ECO:0007669"/>
    <property type="project" value="TreeGrafter"/>
</dbReference>
<dbReference type="PROSITE" id="PS50928">
    <property type="entry name" value="ABC_TM1"/>
    <property type="match status" value="1"/>
</dbReference>
<dbReference type="InterPro" id="IPR035906">
    <property type="entry name" value="MetI-like_sf"/>
</dbReference>
<keyword evidence="2 6" id="KW-0813">Transport</keyword>
<protein>
    <submittedName>
        <fullName evidence="8">Putative glycine betaine/carnitine/choline ABC transporter</fullName>
    </submittedName>
</protein>
<feature type="transmembrane region" description="Helical" evidence="6">
    <location>
        <begin position="27"/>
        <end position="48"/>
    </location>
</feature>
<dbReference type="GO" id="GO:0005886">
    <property type="term" value="C:plasma membrane"/>
    <property type="evidence" value="ECO:0007669"/>
    <property type="project" value="UniProtKB-SubCell"/>
</dbReference>
<feature type="transmembrane region" description="Helical" evidence="6">
    <location>
        <begin position="57"/>
        <end position="78"/>
    </location>
</feature>
<keyword evidence="3 6" id="KW-0812">Transmembrane</keyword>
<dbReference type="PANTHER" id="PTHR30177:SF4">
    <property type="entry name" value="OSMOPROTECTANT IMPORT PERMEASE PROTEIN OSMW"/>
    <property type="match status" value="1"/>
</dbReference>
<feature type="transmembrane region" description="Helical" evidence="6">
    <location>
        <begin position="137"/>
        <end position="168"/>
    </location>
</feature>
<gene>
    <name evidence="8" type="ORF">BN381_90113</name>
</gene>
<name>R4Z7T0_9ACTN</name>
<evidence type="ECO:0000256" key="4">
    <source>
        <dbReference type="ARBA" id="ARBA00022989"/>
    </source>
</evidence>
<evidence type="ECO:0000256" key="3">
    <source>
        <dbReference type="ARBA" id="ARBA00022692"/>
    </source>
</evidence>
<keyword evidence="9" id="KW-1185">Reference proteome</keyword>
<dbReference type="EMBL" id="CANL01000087">
    <property type="protein sequence ID" value="CCM66042.1"/>
    <property type="molecule type" value="Genomic_DNA"/>
</dbReference>
<keyword evidence="5 6" id="KW-0472">Membrane</keyword>